<dbReference type="GO" id="GO:0000981">
    <property type="term" value="F:DNA-binding transcription factor activity, RNA polymerase II-specific"/>
    <property type="evidence" value="ECO:0000318"/>
    <property type="project" value="GO_Central"/>
</dbReference>
<dbReference type="InterPro" id="IPR050560">
    <property type="entry name" value="MYB_TF"/>
</dbReference>
<dbReference type="PANTHER" id="PTHR45614">
    <property type="entry name" value="MYB PROTEIN-RELATED"/>
    <property type="match status" value="1"/>
</dbReference>
<feature type="region of interest" description="Disordered" evidence="2">
    <location>
        <begin position="318"/>
        <end position="342"/>
    </location>
</feature>
<dbReference type="SMART" id="SM00717">
    <property type="entry name" value="SANT"/>
    <property type="match status" value="2"/>
</dbReference>
<dbReference type="OrthoDB" id="2143914at2759"/>
<feature type="domain" description="Myb-like" evidence="3">
    <location>
        <begin position="62"/>
        <end position="112"/>
    </location>
</feature>
<protein>
    <submittedName>
        <fullName evidence="5">Uncharacterized protein</fullName>
    </submittedName>
</protein>
<evidence type="ECO:0000256" key="1">
    <source>
        <dbReference type="ARBA" id="ARBA00023125"/>
    </source>
</evidence>
<dbReference type="Proteomes" id="UP000036987">
    <property type="component" value="Unassembled WGS sequence"/>
</dbReference>
<dbReference type="PROSITE" id="PS51294">
    <property type="entry name" value="HTH_MYB"/>
    <property type="match status" value="2"/>
</dbReference>
<dbReference type="PANTHER" id="PTHR45614:SF76">
    <property type="entry name" value="TRANSCRIPTION FACTOR MYB124"/>
    <property type="match status" value="1"/>
</dbReference>
<reference evidence="6" key="1">
    <citation type="journal article" date="2016" name="Nature">
        <title>The genome of the seagrass Zostera marina reveals angiosperm adaptation to the sea.</title>
        <authorList>
            <person name="Olsen J.L."/>
            <person name="Rouze P."/>
            <person name="Verhelst B."/>
            <person name="Lin Y.-C."/>
            <person name="Bayer T."/>
            <person name="Collen J."/>
            <person name="Dattolo E."/>
            <person name="De Paoli E."/>
            <person name="Dittami S."/>
            <person name="Maumus F."/>
            <person name="Michel G."/>
            <person name="Kersting A."/>
            <person name="Lauritano C."/>
            <person name="Lohaus R."/>
            <person name="Toepel M."/>
            <person name="Tonon T."/>
            <person name="Vanneste K."/>
            <person name="Amirebrahimi M."/>
            <person name="Brakel J."/>
            <person name="Bostroem C."/>
            <person name="Chovatia M."/>
            <person name="Grimwood J."/>
            <person name="Jenkins J.W."/>
            <person name="Jueterbock A."/>
            <person name="Mraz A."/>
            <person name="Stam W.T."/>
            <person name="Tice H."/>
            <person name="Bornberg-Bauer E."/>
            <person name="Green P.J."/>
            <person name="Pearson G.A."/>
            <person name="Procaccini G."/>
            <person name="Duarte C.M."/>
            <person name="Schmutz J."/>
            <person name="Reusch T.B.H."/>
            <person name="Van de Peer Y."/>
        </authorList>
    </citation>
    <scope>NUCLEOTIDE SEQUENCE [LARGE SCALE GENOMIC DNA]</scope>
    <source>
        <strain evidence="6">cv. Finnish</strain>
    </source>
</reference>
<dbReference type="PROSITE" id="PS50090">
    <property type="entry name" value="MYB_LIKE"/>
    <property type="match status" value="2"/>
</dbReference>
<dbReference type="EMBL" id="LFYR01000678">
    <property type="protein sequence ID" value="KMZ71316.1"/>
    <property type="molecule type" value="Genomic_DNA"/>
</dbReference>
<keyword evidence="1" id="KW-0238">DNA-binding</keyword>
<evidence type="ECO:0000259" key="3">
    <source>
        <dbReference type="PROSITE" id="PS50090"/>
    </source>
</evidence>
<dbReference type="Gene3D" id="1.10.10.60">
    <property type="entry name" value="Homeodomain-like"/>
    <property type="match status" value="2"/>
</dbReference>
<sequence>MEMDSSSMSFHKPRIISWTLEEDAILRDQVRVQGTENWPSIAASLKDRTSRQCRRRWYTYLNTECKKGGWSQEEDALLCEAQRIYGNKWTEISKVVSGRTDNAVKNRFNTLSKKRTKHTIQDNENENYSLDCANKRIGVPNSFSASVESELPTKKKIKGYIPILEKNNQSEIPKTLVPLSLQSCSTRSSNDYQTDDMNKMSQSFSLNNSSSLYVHIRDNKEHPIETNCDQECSGNAFDRVDHILEEEIYGLSSMHQGLLSPCRDESKISENTTYGQHSSEYNSPFHTVSPFLSFADMIPSPKFSASERRFLMDLFDTTSPSSKLSPKTSNEPSCKKQLLHSL</sequence>
<proteinExistence type="predicted"/>
<feature type="domain" description="HTH myb-type" evidence="4">
    <location>
        <begin position="17"/>
        <end position="61"/>
    </location>
</feature>
<feature type="domain" description="HTH myb-type" evidence="4">
    <location>
        <begin position="62"/>
        <end position="116"/>
    </location>
</feature>
<dbReference type="GO" id="GO:0000978">
    <property type="term" value="F:RNA polymerase II cis-regulatory region sequence-specific DNA binding"/>
    <property type="evidence" value="ECO:0000318"/>
    <property type="project" value="GO_Central"/>
</dbReference>
<dbReference type="InterPro" id="IPR009057">
    <property type="entry name" value="Homeodomain-like_sf"/>
</dbReference>
<dbReference type="Pfam" id="PF13921">
    <property type="entry name" value="Myb_DNA-bind_6"/>
    <property type="match status" value="1"/>
</dbReference>
<dbReference type="InterPro" id="IPR001005">
    <property type="entry name" value="SANT/Myb"/>
</dbReference>
<evidence type="ECO:0000256" key="2">
    <source>
        <dbReference type="SAM" id="MobiDB-lite"/>
    </source>
</evidence>
<comment type="caution">
    <text evidence="5">The sequence shown here is derived from an EMBL/GenBank/DDBJ whole genome shotgun (WGS) entry which is preliminary data.</text>
</comment>
<organism evidence="5 6">
    <name type="scientific">Zostera marina</name>
    <name type="common">Eelgrass</name>
    <dbReference type="NCBI Taxonomy" id="29655"/>
    <lineage>
        <taxon>Eukaryota</taxon>
        <taxon>Viridiplantae</taxon>
        <taxon>Streptophyta</taxon>
        <taxon>Embryophyta</taxon>
        <taxon>Tracheophyta</taxon>
        <taxon>Spermatophyta</taxon>
        <taxon>Magnoliopsida</taxon>
        <taxon>Liliopsida</taxon>
        <taxon>Zosteraceae</taxon>
        <taxon>Zostera</taxon>
    </lineage>
</organism>
<name>A0A0K9PQS0_ZOSMR</name>
<dbReference type="AlphaFoldDB" id="A0A0K9PQS0"/>
<dbReference type="CDD" id="cd00167">
    <property type="entry name" value="SANT"/>
    <property type="match status" value="2"/>
</dbReference>
<evidence type="ECO:0000313" key="6">
    <source>
        <dbReference type="Proteomes" id="UP000036987"/>
    </source>
</evidence>
<dbReference type="SUPFAM" id="SSF46689">
    <property type="entry name" value="Homeodomain-like"/>
    <property type="match status" value="1"/>
</dbReference>
<dbReference type="InterPro" id="IPR017930">
    <property type="entry name" value="Myb_dom"/>
</dbReference>
<accession>A0A0K9PQS0</accession>
<keyword evidence="6" id="KW-1185">Reference proteome</keyword>
<evidence type="ECO:0000313" key="5">
    <source>
        <dbReference type="EMBL" id="KMZ71316.1"/>
    </source>
</evidence>
<feature type="domain" description="Myb-like" evidence="3">
    <location>
        <begin position="17"/>
        <end position="61"/>
    </location>
</feature>
<feature type="compositionally biased region" description="Low complexity" evidence="2">
    <location>
        <begin position="318"/>
        <end position="329"/>
    </location>
</feature>
<evidence type="ECO:0000259" key="4">
    <source>
        <dbReference type="PROSITE" id="PS51294"/>
    </source>
</evidence>
<dbReference type="OMA" id="CANKRIG"/>
<dbReference type="STRING" id="29655.A0A0K9PQS0"/>
<dbReference type="GO" id="GO:0005634">
    <property type="term" value="C:nucleus"/>
    <property type="evidence" value="ECO:0000318"/>
    <property type="project" value="GO_Central"/>
</dbReference>
<dbReference type="GO" id="GO:0006355">
    <property type="term" value="P:regulation of DNA-templated transcription"/>
    <property type="evidence" value="ECO:0000318"/>
    <property type="project" value="GO_Central"/>
</dbReference>
<gene>
    <name evidence="5" type="ORF">ZOSMA_182G00050</name>
</gene>